<accession>A0ABP0QCV5</accession>
<dbReference type="Pfam" id="PF05903">
    <property type="entry name" value="Peptidase_C97"/>
    <property type="match status" value="1"/>
</dbReference>
<evidence type="ECO:0000256" key="4">
    <source>
        <dbReference type="SAM" id="MobiDB-lite"/>
    </source>
</evidence>
<dbReference type="Gene3D" id="3.90.1720.30">
    <property type="entry name" value="PPPDE domains"/>
    <property type="match status" value="1"/>
</dbReference>
<reference evidence="6 7" key="1">
    <citation type="submission" date="2024-02" db="EMBL/GenBank/DDBJ databases">
        <authorList>
            <person name="Chen Y."/>
            <person name="Shah S."/>
            <person name="Dougan E. K."/>
            <person name="Thang M."/>
            <person name="Chan C."/>
        </authorList>
    </citation>
    <scope>NUCLEOTIDE SEQUENCE [LARGE SCALE GENOMIC DNA]</scope>
</reference>
<evidence type="ECO:0000313" key="6">
    <source>
        <dbReference type="EMBL" id="CAK9086067.1"/>
    </source>
</evidence>
<gene>
    <name evidence="6" type="ORF">SCF082_LOCUS40728</name>
</gene>
<evidence type="ECO:0000256" key="1">
    <source>
        <dbReference type="ARBA" id="ARBA00008140"/>
    </source>
</evidence>
<protein>
    <recommendedName>
        <fullName evidence="5">PPPDE domain-containing protein</fullName>
    </recommendedName>
</protein>
<evidence type="ECO:0000256" key="3">
    <source>
        <dbReference type="ARBA" id="ARBA00022801"/>
    </source>
</evidence>
<comment type="similarity">
    <text evidence="1">Belongs to the DeSI family.</text>
</comment>
<keyword evidence="7" id="KW-1185">Reference proteome</keyword>
<evidence type="ECO:0000313" key="7">
    <source>
        <dbReference type="Proteomes" id="UP001642464"/>
    </source>
</evidence>
<feature type="domain" description="PPPDE" evidence="5">
    <location>
        <begin position="1"/>
        <end position="48"/>
    </location>
</feature>
<proteinExistence type="inferred from homology"/>
<comment type="caution">
    <text evidence="6">The sequence shown here is derived from an EMBL/GenBank/DDBJ whole genome shotgun (WGS) entry which is preliminary data.</text>
</comment>
<dbReference type="InterPro" id="IPR008580">
    <property type="entry name" value="PPPDE_dom"/>
</dbReference>
<sequence length="66" mass="7843">TGPRYQLFENNCNHFCSDLCWALLRRRPPDWINRTAEKCARQNRLKHSKEQAQHARVRPQAIQLNG</sequence>
<feature type="region of interest" description="Disordered" evidence="4">
    <location>
        <begin position="42"/>
        <end position="66"/>
    </location>
</feature>
<keyword evidence="2" id="KW-0645">Protease</keyword>
<keyword evidence="3" id="KW-0378">Hydrolase</keyword>
<organism evidence="6 7">
    <name type="scientific">Durusdinium trenchii</name>
    <dbReference type="NCBI Taxonomy" id="1381693"/>
    <lineage>
        <taxon>Eukaryota</taxon>
        <taxon>Sar</taxon>
        <taxon>Alveolata</taxon>
        <taxon>Dinophyceae</taxon>
        <taxon>Suessiales</taxon>
        <taxon>Symbiodiniaceae</taxon>
        <taxon>Durusdinium</taxon>
    </lineage>
</organism>
<dbReference type="Proteomes" id="UP001642464">
    <property type="component" value="Unassembled WGS sequence"/>
</dbReference>
<name>A0ABP0QCV5_9DINO</name>
<evidence type="ECO:0000256" key="2">
    <source>
        <dbReference type="ARBA" id="ARBA00022670"/>
    </source>
</evidence>
<dbReference type="PROSITE" id="PS51858">
    <property type="entry name" value="PPPDE"/>
    <property type="match status" value="1"/>
</dbReference>
<dbReference type="InterPro" id="IPR042266">
    <property type="entry name" value="PPPDE_sf"/>
</dbReference>
<evidence type="ECO:0000259" key="5">
    <source>
        <dbReference type="PROSITE" id="PS51858"/>
    </source>
</evidence>
<dbReference type="EMBL" id="CAXAMM010039387">
    <property type="protein sequence ID" value="CAK9086067.1"/>
    <property type="molecule type" value="Genomic_DNA"/>
</dbReference>
<feature type="non-terminal residue" evidence="6">
    <location>
        <position position="1"/>
    </location>
</feature>